<name>A0A2N4U1I8_9BURK</name>
<dbReference type="SUPFAM" id="SSF56784">
    <property type="entry name" value="HAD-like"/>
    <property type="match status" value="1"/>
</dbReference>
<dbReference type="SFLD" id="SFLDG01132">
    <property type="entry name" value="C1.5.3:_5'-Nucleotidase_Like"/>
    <property type="match status" value="1"/>
</dbReference>
<dbReference type="InterPro" id="IPR023214">
    <property type="entry name" value="HAD_sf"/>
</dbReference>
<sequence length="286" mass="31726">MRALRTVVASHRPARTMRATDTAGSAQTVWLFDLDNTLHDCSKGIFGAIDSAMAQAVATTLNIDMDAANVLRKTYWKRYGATVIGMARHHNVDANAFLELSHNFEVAPLVHCETGLSRKLQLLRGRKILLTNAPLKYAREVLKTLGILHHFEGLWAIDHMRLQGHMRPKPSAALMRQVLARLRVPASQVVLVEDTLRNLKTARQVGMRTVHIFHPGTPFSSLHKGRCDYVDVRVNSVGKLLSGRHRIGHRGGSHCCGRRCDGSHCCGQRCDGLRYGGHIPGTPDRA</sequence>
<evidence type="ECO:0000313" key="2">
    <source>
        <dbReference type="Proteomes" id="UP000234190"/>
    </source>
</evidence>
<dbReference type="InterPro" id="IPR010237">
    <property type="entry name" value="Pyr-5-nucltdase"/>
</dbReference>
<dbReference type="Pfam" id="PF00702">
    <property type="entry name" value="Hydrolase"/>
    <property type="match status" value="1"/>
</dbReference>
<dbReference type="InterPro" id="IPR006439">
    <property type="entry name" value="HAD-SF_hydro_IA"/>
</dbReference>
<dbReference type="InterPro" id="IPR036412">
    <property type="entry name" value="HAD-like_sf"/>
</dbReference>
<dbReference type="SFLD" id="SFLDG01129">
    <property type="entry name" value="C1.5:_HAD__Beta-PGM__Phosphata"/>
    <property type="match status" value="1"/>
</dbReference>
<dbReference type="SFLD" id="SFLDS00003">
    <property type="entry name" value="Haloacid_Dehalogenase"/>
    <property type="match status" value="1"/>
</dbReference>
<dbReference type="InterPro" id="IPR052791">
    <property type="entry name" value="SSM1_domain"/>
</dbReference>
<dbReference type="RefSeq" id="WP_102075002.1">
    <property type="nucleotide sequence ID" value="NZ_PDNW01000015.1"/>
</dbReference>
<dbReference type="GO" id="GO:0008252">
    <property type="term" value="F:nucleotidase activity"/>
    <property type="evidence" value="ECO:0007669"/>
    <property type="project" value="TreeGrafter"/>
</dbReference>
<dbReference type="PANTHER" id="PTHR47438">
    <property type="entry name" value="PHOSPHATE METABOLISM PROTEIN 8-RELATED"/>
    <property type="match status" value="1"/>
</dbReference>
<organism evidence="1 2">
    <name type="scientific">Pollutimonas subterranea</name>
    <dbReference type="NCBI Taxonomy" id="2045210"/>
    <lineage>
        <taxon>Bacteria</taxon>
        <taxon>Pseudomonadati</taxon>
        <taxon>Pseudomonadota</taxon>
        <taxon>Betaproteobacteria</taxon>
        <taxon>Burkholderiales</taxon>
        <taxon>Alcaligenaceae</taxon>
        <taxon>Pollutimonas</taxon>
    </lineage>
</organism>
<dbReference type="AlphaFoldDB" id="A0A2N4U1I8"/>
<protein>
    <submittedName>
        <fullName evidence="1">Pyrimidine 5'-nucleotidase</fullName>
    </submittedName>
</protein>
<reference evidence="1 2" key="1">
    <citation type="submission" date="2017-10" db="EMBL/GenBank/DDBJ databases">
        <title>Two draft genome sequences of Pusillimonas sp. strains isolated from a nitrate- and radionuclide-contaminated groundwater in Russia.</title>
        <authorList>
            <person name="Grouzdev D.S."/>
            <person name="Tourova T.P."/>
            <person name="Goeva M.A."/>
            <person name="Babich T.L."/>
            <person name="Sokolova D.S."/>
            <person name="Abdullin R."/>
            <person name="Poltaraus A.B."/>
            <person name="Toshchakov S.V."/>
            <person name="Nazina T.N."/>
        </authorList>
    </citation>
    <scope>NUCLEOTIDE SEQUENCE [LARGE SCALE GENOMIC DNA]</scope>
    <source>
        <strain evidence="1 2">JR1/69-3-13</strain>
    </source>
</reference>
<gene>
    <name evidence="1" type="ORF">CR159_16175</name>
</gene>
<dbReference type="EMBL" id="PDNW01000015">
    <property type="protein sequence ID" value="PLC48870.1"/>
    <property type="molecule type" value="Genomic_DNA"/>
</dbReference>
<evidence type="ECO:0000313" key="1">
    <source>
        <dbReference type="EMBL" id="PLC48870.1"/>
    </source>
</evidence>
<dbReference type="OrthoDB" id="8558420at2"/>
<dbReference type="Gene3D" id="1.10.150.450">
    <property type="match status" value="1"/>
</dbReference>
<keyword evidence="2" id="KW-1185">Reference proteome</keyword>
<dbReference type="NCBIfam" id="TIGR01509">
    <property type="entry name" value="HAD-SF-IA-v3"/>
    <property type="match status" value="1"/>
</dbReference>
<dbReference type="PANTHER" id="PTHR47438:SF1">
    <property type="entry name" value="PHOSPHATE METABOLISM PROTEIN 8-RELATED"/>
    <property type="match status" value="1"/>
</dbReference>
<dbReference type="NCBIfam" id="TIGR01993">
    <property type="entry name" value="Pyr-5-nucltdase"/>
    <property type="match status" value="1"/>
</dbReference>
<dbReference type="Proteomes" id="UP000234190">
    <property type="component" value="Unassembled WGS sequence"/>
</dbReference>
<dbReference type="Gene3D" id="3.40.50.1000">
    <property type="entry name" value="HAD superfamily/HAD-like"/>
    <property type="match status" value="1"/>
</dbReference>
<dbReference type="GO" id="GO:0006206">
    <property type="term" value="P:pyrimidine nucleobase metabolic process"/>
    <property type="evidence" value="ECO:0007669"/>
    <property type="project" value="TreeGrafter"/>
</dbReference>
<accession>A0A2N4U1I8</accession>
<comment type="caution">
    <text evidence="1">The sequence shown here is derived from an EMBL/GenBank/DDBJ whole genome shotgun (WGS) entry which is preliminary data.</text>
</comment>
<dbReference type="GO" id="GO:0009166">
    <property type="term" value="P:nucleotide catabolic process"/>
    <property type="evidence" value="ECO:0007669"/>
    <property type="project" value="TreeGrafter"/>
</dbReference>
<proteinExistence type="predicted"/>